<accession>Q7RN91</accession>
<comment type="caution">
    <text evidence="1">The sequence shown here is derived from an EMBL/GenBank/DDBJ whole genome shotgun (WGS) entry which is preliminary data.</text>
</comment>
<name>Q7RN91_PLAYO</name>
<keyword evidence="2" id="KW-1185">Reference proteome</keyword>
<evidence type="ECO:0000313" key="1">
    <source>
        <dbReference type="EMBL" id="EAA21332.1"/>
    </source>
</evidence>
<gene>
    <name evidence="1" type="ORF">PY01930</name>
</gene>
<proteinExistence type="predicted"/>
<dbReference type="EMBL" id="AABL01000525">
    <property type="protein sequence ID" value="EAA21332.1"/>
    <property type="molecule type" value="Genomic_DNA"/>
</dbReference>
<dbReference type="AlphaFoldDB" id="Q7RN91"/>
<reference evidence="1 2" key="1">
    <citation type="journal article" date="2002" name="Nature">
        <title>Genome sequence and comparative analysis of the model rodent malaria parasite Plasmodium yoelii yoelii.</title>
        <authorList>
            <person name="Carlton J.M."/>
            <person name="Angiuoli S.V."/>
            <person name="Suh B.B."/>
            <person name="Kooij T.W."/>
            <person name="Pertea M."/>
            <person name="Silva J.C."/>
            <person name="Ermolaeva M.D."/>
            <person name="Allen J.E."/>
            <person name="Selengut J.D."/>
            <person name="Koo H.L."/>
            <person name="Peterson J.D."/>
            <person name="Pop M."/>
            <person name="Kosack D.S."/>
            <person name="Shumway M.F."/>
            <person name="Bidwell S.L."/>
            <person name="Shallom S.J."/>
            <person name="van Aken S.E."/>
            <person name="Riedmuller S.B."/>
            <person name="Feldblyum T.V."/>
            <person name="Cho J.K."/>
            <person name="Quackenbush J."/>
            <person name="Sedegah M."/>
            <person name="Shoaibi A."/>
            <person name="Cummings L.M."/>
            <person name="Florens L."/>
            <person name="Yates J.R."/>
            <person name="Raine J.D."/>
            <person name="Sinden R.E."/>
            <person name="Harris M.A."/>
            <person name="Cunningham D.A."/>
            <person name="Preiser P.R."/>
            <person name="Bergman L.W."/>
            <person name="Vaidya A.B."/>
            <person name="van Lin L.H."/>
            <person name="Janse C.J."/>
            <person name="Waters A.P."/>
            <person name="Smith H.O."/>
            <person name="White O.R."/>
            <person name="Salzberg S.L."/>
            <person name="Venter J.C."/>
            <person name="Fraser C.M."/>
            <person name="Hoffman S.L."/>
            <person name="Gardner M.J."/>
            <person name="Carucci D.J."/>
        </authorList>
    </citation>
    <scope>NUCLEOTIDE SEQUENCE [LARGE SCALE GENOMIC DNA]</scope>
    <source>
        <strain evidence="1 2">17XNL</strain>
    </source>
</reference>
<evidence type="ECO:0000313" key="2">
    <source>
        <dbReference type="Proteomes" id="UP000008553"/>
    </source>
</evidence>
<protein>
    <submittedName>
        <fullName evidence="1">Uncharacterized protein</fullName>
    </submittedName>
</protein>
<dbReference type="InParanoid" id="Q7RN91"/>
<dbReference type="Proteomes" id="UP000008553">
    <property type="component" value="Unassembled WGS sequence"/>
</dbReference>
<dbReference type="PaxDb" id="73239-Q7RN91"/>
<sequence>MCRFFVIIPLISFFLRDLNKYIQLLRGVKVLKTSISYRFSVVILIIKCQVDYNCFNEPFAVSTIIVYILSLAWLNL</sequence>
<organism evidence="1 2">
    <name type="scientific">Plasmodium yoelii yoelii</name>
    <dbReference type="NCBI Taxonomy" id="73239"/>
    <lineage>
        <taxon>Eukaryota</taxon>
        <taxon>Sar</taxon>
        <taxon>Alveolata</taxon>
        <taxon>Apicomplexa</taxon>
        <taxon>Aconoidasida</taxon>
        <taxon>Haemosporida</taxon>
        <taxon>Plasmodiidae</taxon>
        <taxon>Plasmodium</taxon>
        <taxon>Plasmodium (Vinckeia)</taxon>
    </lineage>
</organism>